<feature type="compositionally biased region" description="Polar residues" evidence="1">
    <location>
        <begin position="55"/>
        <end position="65"/>
    </location>
</feature>
<keyword evidence="3" id="KW-1185">Reference proteome</keyword>
<dbReference type="AlphaFoldDB" id="A0A1J8QHA2"/>
<evidence type="ECO:0000256" key="1">
    <source>
        <dbReference type="SAM" id="MobiDB-lite"/>
    </source>
</evidence>
<sequence length="65" mass="6983">MTVRLASHSDASPSGTTQDTRTLSQSPSSPDADATKSHGRSGSDEVNEKERDNPSKYSFQNVSEL</sequence>
<dbReference type="Proteomes" id="UP000183567">
    <property type="component" value="Unassembled WGS sequence"/>
</dbReference>
<organism evidence="2 3">
    <name type="scientific">Rhizopogon vesiculosus</name>
    <dbReference type="NCBI Taxonomy" id="180088"/>
    <lineage>
        <taxon>Eukaryota</taxon>
        <taxon>Fungi</taxon>
        <taxon>Dikarya</taxon>
        <taxon>Basidiomycota</taxon>
        <taxon>Agaricomycotina</taxon>
        <taxon>Agaricomycetes</taxon>
        <taxon>Agaricomycetidae</taxon>
        <taxon>Boletales</taxon>
        <taxon>Suillineae</taxon>
        <taxon>Rhizopogonaceae</taxon>
        <taxon>Rhizopogon</taxon>
    </lineage>
</organism>
<accession>A0A1J8QHA2</accession>
<protein>
    <submittedName>
        <fullName evidence="2">Uncharacterized protein</fullName>
    </submittedName>
</protein>
<evidence type="ECO:0000313" key="2">
    <source>
        <dbReference type="EMBL" id="OJA20039.1"/>
    </source>
</evidence>
<dbReference type="EMBL" id="LVVM01000747">
    <property type="protein sequence ID" value="OJA20039.1"/>
    <property type="molecule type" value="Genomic_DNA"/>
</dbReference>
<gene>
    <name evidence="2" type="ORF">AZE42_04461</name>
</gene>
<evidence type="ECO:0000313" key="3">
    <source>
        <dbReference type="Proteomes" id="UP000183567"/>
    </source>
</evidence>
<feature type="compositionally biased region" description="Polar residues" evidence="1">
    <location>
        <begin position="9"/>
        <end position="29"/>
    </location>
</feature>
<name>A0A1J8QHA2_9AGAM</name>
<comment type="caution">
    <text evidence="2">The sequence shown here is derived from an EMBL/GenBank/DDBJ whole genome shotgun (WGS) entry which is preliminary data.</text>
</comment>
<feature type="region of interest" description="Disordered" evidence="1">
    <location>
        <begin position="1"/>
        <end position="65"/>
    </location>
</feature>
<proteinExistence type="predicted"/>
<reference evidence="2 3" key="1">
    <citation type="submission" date="2016-03" db="EMBL/GenBank/DDBJ databases">
        <title>Comparative genomics of the ectomycorrhizal sister species Rhizopogon vinicolor and Rhizopogon vesiculosus (Basidiomycota: Boletales) reveals a divergence of the mating type B locus.</title>
        <authorList>
            <person name="Mujic A.B."/>
            <person name="Kuo A."/>
            <person name="Tritt A."/>
            <person name="Lipzen A."/>
            <person name="Chen C."/>
            <person name="Johnson J."/>
            <person name="Sharma A."/>
            <person name="Barry K."/>
            <person name="Grigoriev I.V."/>
            <person name="Spatafora J.W."/>
        </authorList>
    </citation>
    <scope>NUCLEOTIDE SEQUENCE [LARGE SCALE GENOMIC DNA]</scope>
    <source>
        <strain evidence="2 3">AM-OR11-056</strain>
    </source>
</reference>
<feature type="compositionally biased region" description="Basic and acidic residues" evidence="1">
    <location>
        <begin position="33"/>
        <end position="54"/>
    </location>
</feature>